<dbReference type="CDD" id="cd10337">
    <property type="entry name" value="SH2_BCAR3"/>
    <property type="match status" value="1"/>
</dbReference>
<dbReference type="InterPro" id="IPR001895">
    <property type="entry name" value="RASGEF_cat_dom"/>
</dbReference>
<dbReference type="VEuPathDB" id="VectorBase:PPAI002763"/>
<keyword evidence="3" id="KW-1185">Reference proteome</keyword>
<dbReference type="SMART" id="SM00252">
    <property type="entry name" value="SH2"/>
    <property type="match status" value="1"/>
</dbReference>
<dbReference type="SUPFAM" id="SSF55550">
    <property type="entry name" value="SH2 domain"/>
    <property type="match status" value="1"/>
</dbReference>
<dbReference type="PANTHER" id="PTHR14247">
    <property type="entry name" value="BREAST CANCER ANTI-ESTROGEN RESISTANCE PROTEIN 3 HOMOLOG-LIKE PROTEIN"/>
    <property type="match status" value="1"/>
</dbReference>
<feature type="region of interest" description="Disordered" evidence="1">
    <location>
        <begin position="162"/>
        <end position="255"/>
    </location>
</feature>
<evidence type="ECO:0000313" key="3">
    <source>
        <dbReference type="Proteomes" id="UP000092462"/>
    </source>
</evidence>
<accession>A0A1B0D5K6</accession>
<dbReference type="InterPro" id="IPR036964">
    <property type="entry name" value="RASGEF_cat_dom_sf"/>
</dbReference>
<dbReference type="GO" id="GO:0005085">
    <property type="term" value="F:guanyl-nucleotide exchange factor activity"/>
    <property type="evidence" value="ECO:0007669"/>
    <property type="project" value="InterPro"/>
</dbReference>
<proteinExistence type="predicted"/>
<dbReference type="PANTHER" id="PTHR14247:SF8">
    <property type="entry name" value="RAS-GEF DOMAIN-CONTAINING PROTEIN"/>
    <property type="match status" value="1"/>
</dbReference>
<reference evidence="2" key="1">
    <citation type="submission" date="2022-08" db="UniProtKB">
        <authorList>
            <consortium name="EnsemblMetazoa"/>
        </authorList>
    </citation>
    <scope>IDENTIFICATION</scope>
    <source>
        <strain evidence="2">Israel</strain>
    </source>
</reference>
<dbReference type="VEuPathDB" id="VectorBase:PPAPM1_005576"/>
<dbReference type="Pfam" id="PF00617">
    <property type="entry name" value="RasGEF"/>
    <property type="match status" value="1"/>
</dbReference>
<dbReference type="EMBL" id="AJVK01025389">
    <property type="status" value="NOT_ANNOTATED_CDS"/>
    <property type="molecule type" value="Genomic_DNA"/>
</dbReference>
<evidence type="ECO:0000313" key="2">
    <source>
        <dbReference type="EnsemblMetazoa" id="PPAI002763-PA"/>
    </source>
</evidence>
<feature type="region of interest" description="Disordered" evidence="1">
    <location>
        <begin position="267"/>
        <end position="307"/>
    </location>
</feature>
<dbReference type="FunFam" id="3.30.505.10:FF:000013">
    <property type="entry name" value="SH2 domain-containing protein 3C isoform X1"/>
    <property type="match status" value="1"/>
</dbReference>
<feature type="compositionally biased region" description="Polar residues" evidence="1">
    <location>
        <begin position="164"/>
        <end position="180"/>
    </location>
</feature>
<dbReference type="InterPro" id="IPR044102">
    <property type="entry name" value="SH2_SHEP1/BCAR3/NSP1"/>
</dbReference>
<dbReference type="EnsemblMetazoa" id="PPAI002763-RA">
    <property type="protein sequence ID" value="PPAI002763-PA"/>
    <property type="gene ID" value="PPAI002763"/>
</dbReference>
<dbReference type="InterPro" id="IPR023578">
    <property type="entry name" value="Ras_GEF_dom_sf"/>
</dbReference>
<dbReference type="InterPro" id="IPR036860">
    <property type="entry name" value="SH2_dom_sf"/>
</dbReference>
<dbReference type="AlphaFoldDB" id="A0A1B0D5K6"/>
<dbReference type="GO" id="GO:0007264">
    <property type="term" value="P:small GTPase-mediated signal transduction"/>
    <property type="evidence" value="ECO:0007669"/>
    <property type="project" value="InterPro"/>
</dbReference>
<name>A0A1B0D5K6_PHLPP</name>
<dbReference type="GO" id="GO:0001784">
    <property type="term" value="F:phosphotyrosine residue binding"/>
    <property type="evidence" value="ECO:0007669"/>
    <property type="project" value="InterPro"/>
</dbReference>
<dbReference type="InterPro" id="IPR000980">
    <property type="entry name" value="SH2"/>
</dbReference>
<feature type="compositionally biased region" description="Polar residues" evidence="1">
    <location>
        <begin position="197"/>
        <end position="209"/>
    </location>
</feature>
<dbReference type="EMBL" id="AJVK01025391">
    <property type="status" value="NOT_ANNOTATED_CDS"/>
    <property type="molecule type" value="Genomic_DNA"/>
</dbReference>
<dbReference type="SUPFAM" id="SSF48366">
    <property type="entry name" value="Ras GEF"/>
    <property type="match status" value="1"/>
</dbReference>
<dbReference type="SMART" id="SM00147">
    <property type="entry name" value="RasGEF"/>
    <property type="match status" value="1"/>
</dbReference>
<dbReference type="PROSITE" id="PS50001">
    <property type="entry name" value="SH2"/>
    <property type="match status" value="1"/>
</dbReference>
<dbReference type="EMBL" id="AJVK01025390">
    <property type="status" value="NOT_ANNOTATED_CDS"/>
    <property type="molecule type" value="Genomic_DNA"/>
</dbReference>
<organism evidence="2 3">
    <name type="scientific">Phlebotomus papatasi</name>
    <name type="common">Sandfly</name>
    <dbReference type="NCBI Taxonomy" id="29031"/>
    <lineage>
        <taxon>Eukaryota</taxon>
        <taxon>Metazoa</taxon>
        <taxon>Ecdysozoa</taxon>
        <taxon>Arthropoda</taxon>
        <taxon>Hexapoda</taxon>
        <taxon>Insecta</taxon>
        <taxon>Pterygota</taxon>
        <taxon>Neoptera</taxon>
        <taxon>Endopterygota</taxon>
        <taxon>Diptera</taxon>
        <taxon>Nematocera</taxon>
        <taxon>Psychodoidea</taxon>
        <taxon>Psychodidae</taxon>
        <taxon>Phlebotomus</taxon>
        <taxon>Phlebotomus</taxon>
    </lineage>
</organism>
<dbReference type="Gene3D" id="3.30.505.10">
    <property type="entry name" value="SH2 domain"/>
    <property type="match status" value="1"/>
</dbReference>
<protein>
    <submittedName>
        <fullName evidence="2">Uncharacterized protein</fullName>
    </submittedName>
</protein>
<dbReference type="Gene3D" id="1.10.840.10">
    <property type="entry name" value="Ras guanine-nucleotide exchange factors catalytic domain"/>
    <property type="match status" value="1"/>
</dbReference>
<sequence>DKEAESIQLKKALEWELSLDSRDLRSHAWYHGPIPRQRAEEIVKKDGDFLIRDCASQPGNFVLTCRTKSSVLHFVINKVTIQKDTVYERFQYQFEDDAYDTVADLITFYVGSGKAVSAASGARIQFPCNRLYPLSFYVAKYASPVAPGSPLVAPAPNPGCRYNPYNQQVGNHRSPVSSPPRTKRDVPPRLPTKKQRSQSLTPIQPNAVQKQEKYGSADGVINGSGGSGSSEDGSNLMSRSVEEKPRNISSTFPRTISCDKSLSPCLEQKVSPVEEKENTAPSPPPKPARGLKEPPPELQRPLYRHPSYHASGSEECLKSLNVKSREWMNFGYLHGQERFLRGNRIHLHVALERYGGCRQLSSGQNLLIHSRNLPAVDNKPLDTAALDTFRMMLAENGPTILANHLTRADIKLILGEEQVTGPRGLDCIGLEMITLPQGKQFRQDLIERTECLKLLVAVTILTCSSDEERTEVLNKWILVALDTKTAMGNLFGFCGIMLGLCMPQVQKMDSIWHSLRQHFTESAFTFEAKLRPTLKSMNDASNPQAPNTCLPHLLPYVLLKDRRLEEVIGNATSSPLINACIAPWESSASDFGLSIFSAHLDSARNFAKNLPTYRRNAQMILNDSSIRLDELLEDSFRTEFHMKFLWGSKGAQTPAKERHAKLEQILTLMSDKYCSTRQQNDPI</sequence>
<evidence type="ECO:0000256" key="1">
    <source>
        <dbReference type="SAM" id="MobiDB-lite"/>
    </source>
</evidence>
<dbReference type="InterPro" id="IPR051853">
    <property type="entry name" value="SH2-Ras-GEF_adapter"/>
</dbReference>
<dbReference type="PRINTS" id="PR00401">
    <property type="entry name" value="SH2DOMAIN"/>
</dbReference>
<dbReference type="Proteomes" id="UP000092462">
    <property type="component" value="Unassembled WGS sequence"/>
</dbReference>
<dbReference type="Pfam" id="PF00017">
    <property type="entry name" value="SH2"/>
    <property type="match status" value="1"/>
</dbReference>
<dbReference type="PROSITE" id="PS50009">
    <property type="entry name" value="RASGEF_CAT"/>
    <property type="match status" value="1"/>
</dbReference>
<dbReference type="FunFam" id="1.10.840.10:FF:000015">
    <property type="entry name" value="Uncharacterized protein, isoform A"/>
    <property type="match status" value="1"/>
</dbReference>